<dbReference type="SMART" id="SM00825">
    <property type="entry name" value="PKS_KS"/>
    <property type="match status" value="1"/>
</dbReference>
<dbReference type="GO" id="GO:0004315">
    <property type="term" value="F:3-oxoacyl-[acyl-carrier-protein] synthase activity"/>
    <property type="evidence" value="ECO:0007669"/>
    <property type="project" value="InterPro"/>
</dbReference>
<dbReference type="InterPro" id="IPR049551">
    <property type="entry name" value="PKS_DH_C"/>
</dbReference>
<comment type="pathway">
    <text evidence="1">Antibiotic biosynthesis.</text>
</comment>
<name>A0AAU2V574_9ACTN</name>
<feature type="active site" description="Proton donor; for dehydratase activity" evidence="8">
    <location>
        <position position="1070"/>
    </location>
</feature>
<evidence type="ECO:0000256" key="2">
    <source>
        <dbReference type="ARBA" id="ARBA00022450"/>
    </source>
</evidence>
<dbReference type="FunFam" id="3.40.366.10:FF:000002">
    <property type="entry name" value="Probable polyketide synthase 2"/>
    <property type="match status" value="1"/>
</dbReference>
<evidence type="ECO:0000256" key="4">
    <source>
        <dbReference type="ARBA" id="ARBA00022679"/>
    </source>
</evidence>
<dbReference type="Pfam" id="PF00109">
    <property type="entry name" value="ketoacyl-synt"/>
    <property type="match status" value="1"/>
</dbReference>
<dbReference type="Gene3D" id="1.10.1200.10">
    <property type="entry name" value="ACP-like"/>
    <property type="match status" value="1"/>
</dbReference>
<dbReference type="InterPro" id="IPR020806">
    <property type="entry name" value="PKS_PP-bd"/>
</dbReference>
<dbReference type="Pfam" id="PF08240">
    <property type="entry name" value="ADH_N"/>
    <property type="match status" value="1"/>
</dbReference>
<keyword evidence="4" id="KW-0808">Transferase</keyword>
<dbReference type="SMART" id="SM00826">
    <property type="entry name" value="PKS_DH"/>
    <property type="match status" value="1"/>
</dbReference>
<dbReference type="SUPFAM" id="SSF55048">
    <property type="entry name" value="Probable ACP-binding domain of malonyl-CoA ACP transacylase"/>
    <property type="match status" value="1"/>
</dbReference>
<dbReference type="Gene3D" id="3.30.70.3290">
    <property type="match status" value="1"/>
</dbReference>
<dbReference type="InterPro" id="IPR014031">
    <property type="entry name" value="Ketoacyl_synth_C"/>
</dbReference>
<protein>
    <submittedName>
        <fullName evidence="13">Type I polyketide synthase</fullName>
    </submittedName>
</protein>
<dbReference type="InterPro" id="IPR036291">
    <property type="entry name" value="NAD(P)-bd_dom_sf"/>
</dbReference>
<dbReference type="PROSITE" id="PS00606">
    <property type="entry name" value="KS3_1"/>
    <property type="match status" value="1"/>
</dbReference>
<evidence type="ECO:0000256" key="3">
    <source>
        <dbReference type="ARBA" id="ARBA00022553"/>
    </source>
</evidence>
<dbReference type="SMART" id="SM00822">
    <property type="entry name" value="PKS_KR"/>
    <property type="match status" value="1"/>
</dbReference>
<dbReference type="Pfam" id="PF00550">
    <property type="entry name" value="PP-binding"/>
    <property type="match status" value="1"/>
</dbReference>
<dbReference type="GO" id="GO:0004312">
    <property type="term" value="F:fatty acid synthase activity"/>
    <property type="evidence" value="ECO:0007669"/>
    <property type="project" value="TreeGrafter"/>
</dbReference>
<organism evidence="13">
    <name type="scientific">Streptomyces sp. NBC_00003</name>
    <dbReference type="NCBI Taxonomy" id="2903608"/>
    <lineage>
        <taxon>Bacteria</taxon>
        <taxon>Bacillati</taxon>
        <taxon>Actinomycetota</taxon>
        <taxon>Actinomycetes</taxon>
        <taxon>Kitasatosporales</taxon>
        <taxon>Streptomycetaceae</taxon>
        <taxon>Streptomyces</taxon>
    </lineage>
</organism>
<dbReference type="Gene3D" id="3.40.47.10">
    <property type="match status" value="1"/>
</dbReference>
<keyword evidence="3" id="KW-0597">Phosphoprotein</keyword>
<dbReference type="PANTHER" id="PTHR43775:SF51">
    <property type="entry name" value="INACTIVE PHENOLPHTHIOCEROL SYNTHESIS POLYKETIDE SYNTHASE TYPE I PKS1-RELATED"/>
    <property type="match status" value="1"/>
</dbReference>
<dbReference type="Gene3D" id="3.40.366.10">
    <property type="entry name" value="Malonyl-Coenzyme A Acyl Carrier Protein, domain 2"/>
    <property type="match status" value="1"/>
</dbReference>
<dbReference type="InterPro" id="IPR016036">
    <property type="entry name" value="Malonyl_transacylase_ACP-bd"/>
</dbReference>
<dbReference type="PROSITE" id="PS50075">
    <property type="entry name" value="CARRIER"/>
    <property type="match status" value="1"/>
</dbReference>
<dbReference type="Pfam" id="PF14765">
    <property type="entry name" value="PS-DH"/>
    <property type="match status" value="1"/>
</dbReference>
<feature type="domain" description="PKS/mFAS DH" evidence="12">
    <location>
        <begin position="885"/>
        <end position="1146"/>
    </location>
</feature>
<dbReference type="InterPro" id="IPR014043">
    <property type="entry name" value="Acyl_transferase_dom"/>
</dbReference>
<keyword evidence="2" id="KW-0596">Phosphopantetheine</keyword>
<evidence type="ECO:0000256" key="9">
    <source>
        <dbReference type="SAM" id="MobiDB-lite"/>
    </source>
</evidence>
<dbReference type="GO" id="GO:0031177">
    <property type="term" value="F:phosphopantetheine binding"/>
    <property type="evidence" value="ECO:0007669"/>
    <property type="project" value="InterPro"/>
</dbReference>
<dbReference type="Pfam" id="PF02801">
    <property type="entry name" value="Ketoacyl-synt_C"/>
    <property type="match status" value="1"/>
</dbReference>
<dbReference type="InterPro" id="IPR016035">
    <property type="entry name" value="Acyl_Trfase/lysoPLipase"/>
</dbReference>
<dbReference type="Pfam" id="PF22621">
    <property type="entry name" value="CurL-like_PKS_C"/>
    <property type="match status" value="1"/>
</dbReference>
<dbReference type="GO" id="GO:0005737">
    <property type="term" value="C:cytoplasm"/>
    <property type="evidence" value="ECO:0007669"/>
    <property type="project" value="TreeGrafter"/>
</dbReference>
<dbReference type="Gene3D" id="3.10.129.110">
    <property type="entry name" value="Polyketide synthase dehydratase"/>
    <property type="match status" value="1"/>
</dbReference>
<dbReference type="InterPro" id="IPR011032">
    <property type="entry name" value="GroES-like_sf"/>
</dbReference>
<evidence type="ECO:0000259" key="10">
    <source>
        <dbReference type="PROSITE" id="PS50075"/>
    </source>
</evidence>
<dbReference type="InterPro" id="IPR013968">
    <property type="entry name" value="PKS_KR"/>
</dbReference>
<dbReference type="FunFam" id="3.40.47.10:FF:000019">
    <property type="entry name" value="Polyketide synthase type I"/>
    <property type="match status" value="1"/>
</dbReference>
<dbReference type="Gene3D" id="3.40.50.720">
    <property type="entry name" value="NAD(P)-binding Rossmann-like Domain"/>
    <property type="match status" value="2"/>
</dbReference>
<dbReference type="Pfam" id="PF13602">
    <property type="entry name" value="ADH_zinc_N_2"/>
    <property type="match status" value="1"/>
</dbReference>
<dbReference type="InterPro" id="IPR009081">
    <property type="entry name" value="PP-bd_ACP"/>
</dbReference>
<proteinExistence type="predicted"/>
<dbReference type="InterPro" id="IPR001227">
    <property type="entry name" value="Ac_transferase_dom_sf"/>
</dbReference>
<dbReference type="InterPro" id="IPR020843">
    <property type="entry name" value="ER"/>
</dbReference>
<dbReference type="InterPro" id="IPR016039">
    <property type="entry name" value="Thiolase-like"/>
</dbReference>
<dbReference type="InterPro" id="IPR020841">
    <property type="entry name" value="PKS_Beta-ketoAc_synthase_dom"/>
</dbReference>
<dbReference type="InterPro" id="IPR020807">
    <property type="entry name" value="PKS_DH"/>
</dbReference>
<evidence type="ECO:0000313" key="13">
    <source>
        <dbReference type="EMBL" id="WTW62576.1"/>
    </source>
</evidence>
<dbReference type="GO" id="GO:0005886">
    <property type="term" value="C:plasma membrane"/>
    <property type="evidence" value="ECO:0007669"/>
    <property type="project" value="TreeGrafter"/>
</dbReference>
<feature type="domain" description="Ketosynthase family 3 (KS3)" evidence="11">
    <location>
        <begin position="18"/>
        <end position="438"/>
    </location>
</feature>
<feature type="domain" description="Carrier" evidence="10">
    <location>
        <begin position="1923"/>
        <end position="1998"/>
    </location>
</feature>
<dbReference type="InterPro" id="IPR050091">
    <property type="entry name" value="PKS_NRPS_Biosynth_Enz"/>
</dbReference>
<dbReference type="InterPro" id="IPR042104">
    <property type="entry name" value="PKS_dehydratase_sf"/>
</dbReference>
<dbReference type="Pfam" id="PF08659">
    <property type="entry name" value="KR"/>
    <property type="match status" value="1"/>
</dbReference>
<dbReference type="Gene3D" id="3.90.180.10">
    <property type="entry name" value="Medium-chain alcohol dehydrogenases, catalytic domain"/>
    <property type="match status" value="1"/>
</dbReference>
<accession>A0AAU2V574</accession>
<dbReference type="SMART" id="SM00827">
    <property type="entry name" value="PKS_AT"/>
    <property type="match status" value="1"/>
</dbReference>
<keyword evidence="7" id="KW-0012">Acyltransferase</keyword>
<dbReference type="PANTHER" id="PTHR43775">
    <property type="entry name" value="FATTY ACID SYNTHASE"/>
    <property type="match status" value="1"/>
</dbReference>
<evidence type="ECO:0000256" key="6">
    <source>
        <dbReference type="ARBA" id="ARBA00023268"/>
    </source>
</evidence>
<dbReference type="InterPro" id="IPR049900">
    <property type="entry name" value="PKS_mFAS_DH"/>
</dbReference>
<dbReference type="GO" id="GO:0071770">
    <property type="term" value="P:DIM/DIP cell wall layer assembly"/>
    <property type="evidence" value="ECO:0007669"/>
    <property type="project" value="TreeGrafter"/>
</dbReference>
<dbReference type="EMBL" id="CP108318">
    <property type="protein sequence ID" value="WTW62576.1"/>
    <property type="molecule type" value="Genomic_DNA"/>
</dbReference>
<keyword evidence="5" id="KW-0045">Antibiotic biosynthesis</keyword>
<dbReference type="SUPFAM" id="SSF47336">
    <property type="entry name" value="ACP-like"/>
    <property type="match status" value="1"/>
</dbReference>
<dbReference type="InterPro" id="IPR014030">
    <property type="entry name" value="Ketoacyl_synth_N"/>
</dbReference>
<dbReference type="SUPFAM" id="SSF50129">
    <property type="entry name" value="GroES-like"/>
    <property type="match status" value="1"/>
</dbReference>
<evidence type="ECO:0000256" key="7">
    <source>
        <dbReference type="ARBA" id="ARBA00023315"/>
    </source>
</evidence>
<dbReference type="InterPro" id="IPR049552">
    <property type="entry name" value="PKS_DH_N"/>
</dbReference>
<evidence type="ECO:0000256" key="1">
    <source>
        <dbReference type="ARBA" id="ARBA00004792"/>
    </source>
</evidence>
<dbReference type="SUPFAM" id="SSF51735">
    <property type="entry name" value="NAD(P)-binding Rossmann-fold domains"/>
    <property type="match status" value="3"/>
</dbReference>
<dbReference type="Pfam" id="PF21089">
    <property type="entry name" value="PKS_DH_N"/>
    <property type="match status" value="1"/>
</dbReference>
<dbReference type="SMART" id="SM01294">
    <property type="entry name" value="PKS_PP_betabranch"/>
    <property type="match status" value="1"/>
</dbReference>
<dbReference type="InterPro" id="IPR036736">
    <property type="entry name" value="ACP-like_sf"/>
</dbReference>
<sequence>MNEGEERELLENLLLEKYEPIAIVGVGLRFPGENDTPEGFAEFLRAGRSGTGPVPEDRWDSGEFADDGQGPVTAGRIRTAGGGYLRDFDRFDPRFFSISPKEAQYIDPQQRLALETCWEALEHAGIDPTGLRGGDGAVYFGSSGVDFNLEVVQLPYEEMDAYTGTGAANSAVSGRVSYFLGWRGPSLTVDTACSSSLVTLHLAVEALRRGECSIALAGGVNVIHHPRNHVVFSQAGMLAPDGECKTFDEKANGYSRSEGCGAVVLKRLSRAKADGDTVLALVRGTAVRQDGESGGLTVPSGSAQEAVMRAALDAALLEPDDVSYVEAHGTGTSLGDPIELAAVNATFPDGVIVGSLKTNIGHMEAAAGVGGLIKAVLQLQTAEIFPHLHWDTPSTHIPWDRYRVTVPTKAAAWSAPTRRALVNSFGFAGTIASAVLEEAPPTPARDPEPEAGSGAVGVFTLSAKTPESLRELAARHRLHLEDHPDLPLDEICRTSTLGRAHFGHRLAGVVGDRAELLALLDQEPTVDRERKVALLFTGQGAQYAGMGAPLYARYPVFREHLDACDRLFAAHLGCSVKALMFGEEGEEADLDQTRFTQPALFALEYALAKLWLSWGIRPDVLVGHSIGEVAAAAVAGLFSLEDAVRLVAARGALMQSVEAPGSMVAVAAPAEEVADLIEPYADLAFGALNTPQDCVVSGGRASLDEIVEQLSARGVRTKELAVSHAFHSPLMAEITEQFRAALEGITFQEPEFTLVSNVTGEVADLATVSTADYWVRHVAEPVRFQAGMRAVEARGHHLFLEVGPANTLTAIGRRCVAEPKDHVWLASLGPEDEAGRTVLTSLVRAYQAGLPVDWHGFHHGRGTARAVLPSYAFDRQRYWLPSRGHRRTADPLALHPLLGRRTGPGEFTARLEPDHPRWLGDHVVMGQVLFPAAGYVELMLALQDTEYGETSRPLTEMRILEPLLVPAEVRTRVTADGEVEVVSLADGLERRHLTARFGAAAEPVRLAAAAPGTVFPADELYAEYADHGLTYGPEFKRITHLARDVEGAAVTRLSNPAAGAVELLPPGLLDGVIQSLAALVEGNETYLPVGFDEVLLHKKPRGGELRSVARLTGDGTTADAVLYEAGRPVCSLRGITFKKVVNSGQGAVRYHRPRWLKRSLVRTDGECRPVAVAHRDPAELTNLGPAVAPFSGVPKDGTDVAWFWRRLPGPLTDERLRAECEENYTDLLALLPRLQGFGGRLWLVTEGAQDPADEDGLPAASLWGFGQTLWSEYPGYQATLLDLPAGDITPLAEEWRNAEATEFQVAYREGHRHVRRIVPVTDDVGDIALQIEEYGDFSGVWAVPTAEPAAPRGDEVEVRIEAAGLNFKDVLNVLGMLREHGELPLGFEGAGTVVSAGPDAEFAPGTPVLVSQLGALRSRVTVPSAMVARRPDKITAEQGAAVPTAFVTAWYALHHLARIKPGDRVLVHAAAGGVGQAAVQLAQLAGAEVYATASPRKWALLREQGVAHVMNSRTTDFADEVLRLTHGRGVDVVLNSLNKEYVDAGFRVLAEGGRFVELGKLGIRTPEEARAERPDAEYHNFDLSEFSPQEIARITRDILRPVADLISTGELRPPPVTAYDLDEVTEAFGVLSRGANTGKLVLRFGGQATPVAEEIDPEGTYLITGGLGALGLLTADKLVGLGARRIALMSRSEAPAGLAERFGDEVAVTFCRGDIADPADVARVVAELQPLSGVVHAAGVLADKPLSSMTWQDVEEVFRPKVYGARLLEEAAPGLKLFVGYSSISGVLGPAGQANYAAANSFLDALMERRACRGLPGLSLDWGPWAEVGMAAKLGGQHIRAIEGQGMRFLQPGEGTRALSKSLAGGLPQVMVGEFDWDRFVSRQPAANALYSLVVGSDGVAGGAVAPFDLAGLAAVDRAERAARVNERIRVRVAEVLQFRGPEEIAVDAPFRDLGLDSLSAVQLKNVLESDFRTPLTSSIAFDFPTVRALTEHVLAQLAVETAPAAEERDVAGLSDEQADAELAALLEGEG</sequence>
<feature type="active site" description="Proton acceptor; for dehydratase activity" evidence="8">
    <location>
        <position position="922"/>
    </location>
</feature>
<dbReference type="PROSITE" id="PS52019">
    <property type="entry name" value="PKS_MFAS_DH"/>
    <property type="match status" value="1"/>
</dbReference>
<dbReference type="InterPro" id="IPR018201">
    <property type="entry name" value="Ketoacyl_synth_AS"/>
</dbReference>
<evidence type="ECO:0000259" key="11">
    <source>
        <dbReference type="PROSITE" id="PS52004"/>
    </source>
</evidence>
<dbReference type="Pfam" id="PF00698">
    <property type="entry name" value="Acyl_transf_1"/>
    <property type="match status" value="1"/>
</dbReference>
<dbReference type="GO" id="GO:0006633">
    <property type="term" value="P:fatty acid biosynthetic process"/>
    <property type="evidence" value="ECO:0007669"/>
    <property type="project" value="InterPro"/>
</dbReference>
<dbReference type="SMART" id="SM00829">
    <property type="entry name" value="PKS_ER"/>
    <property type="match status" value="1"/>
</dbReference>
<dbReference type="SUPFAM" id="SSF53901">
    <property type="entry name" value="Thiolase-like"/>
    <property type="match status" value="1"/>
</dbReference>
<feature type="region of interest" description="C-terminal hotdog fold" evidence="8">
    <location>
        <begin position="1012"/>
        <end position="1146"/>
    </location>
</feature>
<dbReference type="GO" id="GO:0033068">
    <property type="term" value="P:macrolide biosynthetic process"/>
    <property type="evidence" value="ECO:0007669"/>
    <property type="project" value="UniProtKB-ARBA"/>
</dbReference>
<dbReference type="SMART" id="SM00823">
    <property type="entry name" value="PKS_PP"/>
    <property type="match status" value="1"/>
</dbReference>
<evidence type="ECO:0000256" key="5">
    <source>
        <dbReference type="ARBA" id="ARBA00023194"/>
    </source>
</evidence>
<dbReference type="PROSITE" id="PS52004">
    <property type="entry name" value="KS3_2"/>
    <property type="match status" value="1"/>
</dbReference>
<dbReference type="FunFam" id="3.40.50.720:FF:000209">
    <property type="entry name" value="Polyketide synthase Pks12"/>
    <property type="match status" value="1"/>
</dbReference>
<dbReference type="Gene3D" id="3.40.50.11460">
    <property type="match status" value="1"/>
</dbReference>
<reference evidence="13" key="1">
    <citation type="submission" date="2022-10" db="EMBL/GenBank/DDBJ databases">
        <title>The complete genomes of actinobacterial strains from the NBC collection.</title>
        <authorList>
            <person name="Joergensen T.S."/>
            <person name="Alvarez Arevalo M."/>
            <person name="Sterndorff E.B."/>
            <person name="Faurdal D."/>
            <person name="Vuksanovic O."/>
            <person name="Mourched A.-S."/>
            <person name="Charusanti P."/>
            <person name="Shaw S."/>
            <person name="Blin K."/>
            <person name="Weber T."/>
        </authorList>
    </citation>
    <scope>NUCLEOTIDE SEQUENCE</scope>
    <source>
        <strain evidence="13">NBC_00003</strain>
    </source>
</reference>
<evidence type="ECO:0000256" key="8">
    <source>
        <dbReference type="PROSITE-ProRule" id="PRU01363"/>
    </source>
</evidence>
<evidence type="ECO:0000259" key="12">
    <source>
        <dbReference type="PROSITE" id="PS52019"/>
    </source>
</evidence>
<keyword evidence="6" id="KW-0511">Multifunctional enzyme</keyword>
<dbReference type="GO" id="GO:0016491">
    <property type="term" value="F:oxidoreductase activity"/>
    <property type="evidence" value="ECO:0007669"/>
    <property type="project" value="InterPro"/>
</dbReference>
<dbReference type="SUPFAM" id="SSF52151">
    <property type="entry name" value="FabD/lysophospholipase-like"/>
    <property type="match status" value="1"/>
</dbReference>
<dbReference type="CDD" id="cd00833">
    <property type="entry name" value="PKS"/>
    <property type="match status" value="1"/>
</dbReference>
<dbReference type="InterPro" id="IPR057326">
    <property type="entry name" value="KR_dom"/>
</dbReference>
<dbReference type="InterPro" id="IPR013154">
    <property type="entry name" value="ADH-like_N"/>
</dbReference>
<dbReference type="CDD" id="cd05195">
    <property type="entry name" value="enoyl_red"/>
    <property type="match status" value="1"/>
</dbReference>
<gene>
    <name evidence="13" type="ORF">OG549_19025</name>
</gene>
<feature type="region of interest" description="N-terminal hotdog fold" evidence="8">
    <location>
        <begin position="885"/>
        <end position="1002"/>
    </location>
</feature>
<feature type="region of interest" description="Disordered" evidence="9">
    <location>
        <begin position="50"/>
        <end position="69"/>
    </location>
</feature>